<dbReference type="InterPro" id="IPR011093">
    <property type="entry name" value="TraI_2_C"/>
</dbReference>
<dbReference type="Proteomes" id="UP000031535">
    <property type="component" value="Unassembled WGS sequence"/>
</dbReference>
<feature type="domain" description="Uncharacterised" evidence="2">
    <location>
        <begin position="27"/>
        <end position="336"/>
    </location>
</feature>
<accession>A0A0C2IAZ6</accession>
<organism evidence="4 5">
    <name type="scientific">Pseudomonas batumici</name>
    <dbReference type="NCBI Taxonomy" id="226910"/>
    <lineage>
        <taxon>Bacteria</taxon>
        <taxon>Pseudomonadati</taxon>
        <taxon>Pseudomonadota</taxon>
        <taxon>Gammaproteobacteria</taxon>
        <taxon>Pseudomonadales</taxon>
        <taxon>Pseudomonadaceae</taxon>
        <taxon>Pseudomonas</taxon>
    </lineage>
</organism>
<dbReference type="AlphaFoldDB" id="A0A0C2IAZ6"/>
<dbReference type="PATRIC" id="fig|226910.6.peg.2087"/>
<evidence type="ECO:0000256" key="1">
    <source>
        <dbReference type="SAM" id="MobiDB-lite"/>
    </source>
</evidence>
<dbReference type="EMBL" id="JXDG01000022">
    <property type="protein sequence ID" value="KIH84100.1"/>
    <property type="molecule type" value="Genomic_DNA"/>
</dbReference>
<sequence length="627" mass="70495">MFWRFKLKKAADHEPTRKTGASDYLTPQTATELLSTPRRRKLLEHIWQRTSLSRKQFADLYLGPIERYAELVQQLPASENHHHAYPGGMLDHGLEIVAYALKIRQSHLLPMGATPETQATQTEAWTATIAYAALLHDLGKVAVDVEVHLEDGSVWHPWWGPVNRAYRFKYLKGRHYKLHSAATGLLSLQVLPPSILDWLCTYPEPWSALIYMLAGQYEHAGTLGELVSQADQASVAQELGGNPVRALAAPKSSLQRQLIEGLRYLVNEQLKLNQPRASDGWLTDDSVWLVSKTVADKLRAHLLSQGAEGIPSSNATLFNVLQDNAIIQINVEGKAIWTATVQSGKWKKTLTFLKVSPALLWEEGKRPPVFSGTITVETTTATTGQTSDTPAVDHSSPEQASPWDTEPDWMHGSAQARFTFDEEELHGMGMQTQEQACEAPPEWFRLLDEDSLMGTHPHESDEPSTVEAYPSPVSPRPAPRESCPPIHLPVLDVKGKDLGEAFMTWLRQGILKHTITINDAHAPVHSVAETAFLVTPKIFQRYAQEHPETARMAKEQGTSDWRWVQRCFEKLGLHHKSEEGLNIWGCEVKGPRKTRGIKGYLLKDPNLIFTERPYDNPYLRLMDSKER</sequence>
<protein>
    <submittedName>
        <fullName evidence="4">Pyruvate/2-oxoglutarate dehydrogenase complex, dihydrolipoamide acyltransferase (E2) component</fullName>
    </submittedName>
</protein>
<evidence type="ECO:0000313" key="4">
    <source>
        <dbReference type="EMBL" id="KIH84100.1"/>
    </source>
</evidence>
<dbReference type="InterPro" id="IPR022391">
    <property type="entry name" value="ICE_relaxase_PFGI-1"/>
</dbReference>
<dbReference type="Pfam" id="PF07515">
    <property type="entry name" value="TraI_2_C"/>
    <property type="match status" value="1"/>
</dbReference>
<dbReference type="InterPro" id="IPR036390">
    <property type="entry name" value="WH_DNA-bd_sf"/>
</dbReference>
<dbReference type="SUPFAM" id="SSF109604">
    <property type="entry name" value="HD-domain/PDEase-like"/>
    <property type="match status" value="1"/>
</dbReference>
<keyword evidence="4" id="KW-0808">Transferase</keyword>
<dbReference type="NCBIfam" id="TIGR03760">
    <property type="entry name" value="ICE_TraI_Pfluor"/>
    <property type="match status" value="1"/>
</dbReference>
<dbReference type="RefSeq" id="WP_040066183.1">
    <property type="nucleotide sequence ID" value="NZ_JXDG01000022.1"/>
</dbReference>
<evidence type="ECO:0000259" key="3">
    <source>
        <dbReference type="Pfam" id="PF07515"/>
    </source>
</evidence>
<dbReference type="InterPro" id="IPR036388">
    <property type="entry name" value="WH-like_DNA-bd_sf"/>
</dbReference>
<dbReference type="InterPro" id="IPR011119">
    <property type="entry name" value="Unchr_helicase_relaxase_TraI"/>
</dbReference>
<dbReference type="Gene3D" id="2.40.10.200">
    <property type="entry name" value="STY4665 C-terminal domain-like"/>
    <property type="match status" value="1"/>
</dbReference>
<feature type="compositionally biased region" description="Low complexity" evidence="1">
    <location>
        <begin position="378"/>
        <end position="389"/>
    </location>
</feature>
<comment type="caution">
    <text evidence="4">The sequence shown here is derived from an EMBL/GenBank/DDBJ whole genome shotgun (WGS) entry which is preliminary data.</text>
</comment>
<feature type="region of interest" description="Disordered" evidence="1">
    <location>
        <begin position="378"/>
        <end position="408"/>
    </location>
</feature>
<name>A0A0C2IAZ6_9PSED</name>
<keyword evidence="5" id="KW-1185">Reference proteome</keyword>
<proteinExistence type="predicted"/>
<dbReference type="Gene3D" id="1.10.10.10">
    <property type="entry name" value="Winged helix-like DNA-binding domain superfamily/Winged helix DNA-binding domain"/>
    <property type="match status" value="1"/>
</dbReference>
<evidence type="ECO:0000313" key="5">
    <source>
        <dbReference type="Proteomes" id="UP000031535"/>
    </source>
</evidence>
<keyword evidence="4" id="KW-0012">Acyltransferase</keyword>
<gene>
    <name evidence="4" type="ORF">UCMB321_2100</name>
</gene>
<dbReference type="Gene3D" id="1.10.3210.40">
    <property type="match status" value="1"/>
</dbReference>
<dbReference type="NCBIfam" id="NF041494">
    <property type="entry name" value="MobH"/>
    <property type="match status" value="1"/>
</dbReference>
<feature type="region of interest" description="Disordered" evidence="1">
    <location>
        <begin position="452"/>
        <end position="481"/>
    </location>
</feature>
<evidence type="ECO:0000259" key="2">
    <source>
        <dbReference type="Pfam" id="PF07514"/>
    </source>
</evidence>
<keyword evidence="4" id="KW-0670">Pyruvate</keyword>
<dbReference type="OrthoDB" id="6190309at2"/>
<reference evidence="4 5" key="1">
    <citation type="submission" date="2015-01" db="EMBL/GenBank/DDBJ databases">
        <title>Complete genome of Pseudomonas batumici UCM B-321 producer of the batumin antibiotic with strong antistaphilococcal and potential anticancer activity.</title>
        <authorList>
            <person name="Klochko V.V."/>
            <person name="Zelena L.B."/>
            <person name="Elena K.A."/>
            <person name="Reva O.N."/>
        </authorList>
    </citation>
    <scope>NUCLEOTIDE SEQUENCE [LARGE SCALE GENOMIC DNA]</scope>
    <source>
        <strain evidence="4 5">UCM B-321</strain>
    </source>
</reference>
<feature type="domain" description="Putative conjugal transfer nickase/helicase TraI C-terminal" evidence="3">
    <location>
        <begin position="498"/>
        <end position="620"/>
    </location>
</feature>
<dbReference type="STRING" id="226910.UCMB321_2100"/>
<dbReference type="SUPFAM" id="SSF46785">
    <property type="entry name" value="Winged helix' DNA-binding domain"/>
    <property type="match status" value="1"/>
</dbReference>
<dbReference type="Pfam" id="PF07514">
    <property type="entry name" value="TraI_2"/>
    <property type="match status" value="1"/>
</dbReference>
<dbReference type="GO" id="GO:0016746">
    <property type="term" value="F:acyltransferase activity"/>
    <property type="evidence" value="ECO:0007669"/>
    <property type="project" value="UniProtKB-KW"/>
</dbReference>